<sequence length="326" mass="35390">MTAPRPDEWDRAFHAYGPARGGDVLLEVLRRGVEEAHIEEHPDAIWWQQPYVFLWSALYRGGRITPATVLGLRYLTEAVTADDFGGADQSLLPAVLSWLRDVSRAALAGPDPGDQPAVSGAASAGADLNDARRVAARRDEPAVTAWLDEYLRTERSILEWTDSDEPGRILLAAARVDCVDFLPHCFEAVSVLLAPHHPDNVRAAAASAAASLVGHPELRRHRDEMIAYHAREARHGAPHHRASMVVGLGELGGVTRPWLDDPELGVRVCAALAPGLAGDPAAFEVLRDAALDLTRLDPPFAGSMYLHQRPDLGRAVTEALRPPATR</sequence>
<evidence type="ECO:0000313" key="2">
    <source>
        <dbReference type="Proteomes" id="UP001523369"/>
    </source>
</evidence>
<accession>A0ABT1DJ92</accession>
<protein>
    <recommendedName>
        <fullName evidence="3">HEAT repeat domain-containing protein</fullName>
    </recommendedName>
</protein>
<reference evidence="1 2" key="1">
    <citation type="submission" date="2022-06" db="EMBL/GenBank/DDBJ databases">
        <title>New Species of the Genus Actinoplanes, ActinopZanes ferrugineus.</title>
        <authorList>
            <person name="Ding P."/>
        </authorList>
    </citation>
    <scope>NUCLEOTIDE SEQUENCE [LARGE SCALE GENOMIC DNA]</scope>
    <source>
        <strain evidence="1 2">TRM88003</strain>
    </source>
</reference>
<comment type="caution">
    <text evidence="1">The sequence shown here is derived from an EMBL/GenBank/DDBJ whole genome shotgun (WGS) entry which is preliminary data.</text>
</comment>
<evidence type="ECO:0000313" key="1">
    <source>
        <dbReference type="EMBL" id="MCO8270538.1"/>
    </source>
</evidence>
<gene>
    <name evidence="1" type="ORF">M1L60_08000</name>
</gene>
<keyword evidence="2" id="KW-1185">Reference proteome</keyword>
<dbReference type="EMBL" id="JAMYJR010000006">
    <property type="protein sequence ID" value="MCO8270538.1"/>
    <property type="molecule type" value="Genomic_DNA"/>
</dbReference>
<dbReference type="Proteomes" id="UP001523369">
    <property type="component" value="Unassembled WGS sequence"/>
</dbReference>
<proteinExistence type="predicted"/>
<evidence type="ECO:0008006" key="3">
    <source>
        <dbReference type="Google" id="ProtNLM"/>
    </source>
</evidence>
<organism evidence="1 2">
    <name type="scientific">Paractinoplanes aksuensis</name>
    <dbReference type="NCBI Taxonomy" id="2939490"/>
    <lineage>
        <taxon>Bacteria</taxon>
        <taxon>Bacillati</taxon>
        <taxon>Actinomycetota</taxon>
        <taxon>Actinomycetes</taxon>
        <taxon>Micromonosporales</taxon>
        <taxon>Micromonosporaceae</taxon>
        <taxon>Paractinoplanes</taxon>
    </lineage>
</organism>
<dbReference type="RefSeq" id="WP_253236674.1">
    <property type="nucleotide sequence ID" value="NZ_JAMYJR010000006.1"/>
</dbReference>
<name>A0ABT1DJ92_9ACTN</name>